<keyword evidence="4" id="KW-0479">Metal-binding</keyword>
<dbReference type="GO" id="GO:0051539">
    <property type="term" value="F:4 iron, 4 sulfur cluster binding"/>
    <property type="evidence" value="ECO:0007669"/>
    <property type="project" value="UniProtKB-KW"/>
</dbReference>
<dbReference type="KEGG" id="mtp:Mthe_0562"/>
<dbReference type="HOGENOM" id="CLU_058377_0_0_2"/>
<dbReference type="Proteomes" id="UP000000674">
    <property type="component" value="Chromosome"/>
</dbReference>
<feature type="domain" description="Radical SAM core" evidence="7">
    <location>
        <begin position="6"/>
        <end position="242"/>
    </location>
</feature>
<evidence type="ECO:0000256" key="2">
    <source>
        <dbReference type="ARBA" id="ARBA00022485"/>
    </source>
</evidence>
<evidence type="ECO:0000313" key="8">
    <source>
        <dbReference type="EMBL" id="ABK14353.1"/>
    </source>
</evidence>
<dbReference type="SUPFAM" id="SSF102114">
    <property type="entry name" value="Radical SAM enzymes"/>
    <property type="match status" value="1"/>
</dbReference>
<dbReference type="AlphaFoldDB" id="A0B6M9"/>
<dbReference type="PANTHER" id="PTHR43787">
    <property type="entry name" value="FEMO COFACTOR BIOSYNTHESIS PROTEIN NIFB-RELATED"/>
    <property type="match status" value="1"/>
</dbReference>
<evidence type="ECO:0000313" key="9">
    <source>
        <dbReference type="Proteomes" id="UP000000674"/>
    </source>
</evidence>
<dbReference type="STRING" id="349307.Mthe_0562"/>
<dbReference type="Gene3D" id="3.20.20.70">
    <property type="entry name" value="Aldolase class I"/>
    <property type="match status" value="1"/>
</dbReference>
<evidence type="ECO:0000256" key="6">
    <source>
        <dbReference type="ARBA" id="ARBA00023014"/>
    </source>
</evidence>
<dbReference type="GO" id="GO:0046872">
    <property type="term" value="F:metal ion binding"/>
    <property type="evidence" value="ECO:0007669"/>
    <property type="project" value="UniProtKB-KW"/>
</dbReference>
<keyword evidence="9" id="KW-1185">Reference proteome</keyword>
<organism evidence="8 9">
    <name type="scientific">Methanothrix thermoacetophila (strain DSM 6194 / JCM 14653 / NBRC 101360 / PT)</name>
    <name type="common">Methanosaeta thermophila</name>
    <dbReference type="NCBI Taxonomy" id="349307"/>
    <lineage>
        <taxon>Archaea</taxon>
        <taxon>Methanobacteriati</taxon>
        <taxon>Methanobacteriota</taxon>
        <taxon>Stenosarchaea group</taxon>
        <taxon>Methanomicrobia</taxon>
        <taxon>Methanotrichales</taxon>
        <taxon>Methanotrichaceae</taxon>
        <taxon>Methanothrix</taxon>
    </lineage>
</organism>
<gene>
    <name evidence="8" type="ordered locus">Mthe_0562</name>
</gene>
<dbReference type="InterPro" id="IPR013785">
    <property type="entry name" value="Aldolase_TIM"/>
</dbReference>
<accession>A0B6M9</accession>
<sequence>MIAFGPVPSRRLGMSLGVNNIPPKICTYSCIYCQVGRTLGLSVERRGFYPPARVLNEVERKISDAGDVRVDYITFVPDGEPTLDLNIGKEIDLLRTLGLRVAVISNASLLWRPDVREDLMSADLVSIKIDAADDGMWRRINRPHHSLKLRTILDGIREFAADYSGRLITESMLIKDMNDCDESLRGIAEFLSEISPATTYLSAPIRPPAERWVLPPVEERLNAAYQIMSEFLDHVELLVSPESDLFVSSGDVGSDILSITAVHPMREVALRDLLARRGEDWMLVERLLKSGTLMETTYRGEKFYIRRIESS</sequence>
<dbReference type="InterPro" id="IPR006638">
    <property type="entry name" value="Elp3/MiaA/NifB-like_rSAM"/>
</dbReference>
<dbReference type="PROSITE" id="PS51918">
    <property type="entry name" value="RADICAL_SAM"/>
    <property type="match status" value="1"/>
</dbReference>
<dbReference type="PANTHER" id="PTHR43787:SF11">
    <property type="entry name" value="UPF0026 PROTEIN SLR1464"/>
    <property type="match status" value="1"/>
</dbReference>
<dbReference type="OrthoDB" id="17974at2157"/>
<protein>
    <submittedName>
        <fullName evidence="8">Radical SAM domain protein</fullName>
    </submittedName>
</protein>
<comment type="cofactor">
    <cofactor evidence="1">
        <name>[4Fe-4S] cluster</name>
        <dbReference type="ChEBI" id="CHEBI:49883"/>
    </cofactor>
</comment>
<keyword evidence="5" id="KW-0408">Iron</keyword>
<dbReference type="SMR" id="A0B6M9"/>
<dbReference type="SMART" id="SM00729">
    <property type="entry name" value="Elp3"/>
    <property type="match status" value="1"/>
</dbReference>
<dbReference type="CDD" id="cd01335">
    <property type="entry name" value="Radical_SAM"/>
    <property type="match status" value="1"/>
</dbReference>
<evidence type="ECO:0000256" key="5">
    <source>
        <dbReference type="ARBA" id="ARBA00023004"/>
    </source>
</evidence>
<keyword evidence="2" id="KW-0004">4Fe-4S</keyword>
<proteinExistence type="predicted"/>
<dbReference type="SFLD" id="SFLDG01083">
    <property type="entry name" value="Uncharacterised_Radical_SAM_Su"/>
    <property type="match status" value="1"/>
</dbReference>
<dbReference type="InterPro" id="IPR007197">
    <property type="entry name" value="rSAM"/>
</dbReference>
<evidence type="ECO:0000256" key="4">
    <source>
        <dbReference type="ARBA" id="ARBA00022723"/>
    </source>
</evidence>
<evidence type="ECO:0000256" key="3">
    <source>
        <dbReference type="ARBA" id="ARBA00022691"/>
    </source>
</evidence>
<evidence type="ECO:0000256" key="1">
    <source>
        <dbReference type="ARBA" id="ARBA00001966"/>
    </source>
</evidence>
<dbReference type="SFLD" id="SFLDS00029">
    <property type="entry name" value="Radical_SAM"/>
    <property type="match status" value="1"/>
</dbReference>
<keyword evidence="6" id="KW-0411">Iron-sulfur</keyword>
<reference evidence="8 9" key="1">
    <citation type="submission" date="2006-10" db="EMBL/GenBank/DDBJ databases">
        <title>Complete sequence of Methanosaeta thermophila PT.</title>
        <authorList>
            <consortium name="US DOE Joint Genome Institute"/>
            <person name="Copeland A."/>
            <person name="Lucas S."/>
            <person name="Lapidus A."/>
            <person name="Barry K."/>
            <person name="Detter J.C."/>
            <person name="Glavina del Rio T."/>
            <person name="Hammon N."/>
            <person name="Israni S."/>
            <person name="Pitluck S."/>
            <person name="Chain P."/>
            <person name="Malfatti S."/>
            <person name="Shin M."/>
            <person name="Vergez L."/>
            <person name="Schmutz J."/>
            <person name="Larimer F."/>
            <person name="Land M."/>
            <person name="Hauser L."/>
            <person name="Kyrpides N."/>
            <person name="Kim E."/>
            <person name="Smith K.S."/>
            <person name="Ingram-Smith C."/>
            <person name="Richardson P."/>
        </authorList>
    </citation>
    <scope>NUCLEOTIDE SEQUENCE [LARGE SCALE GENOMIC DNA]</scope>
    <source>
        <strain evidence="9">DSM 6194 / JCM 14653 / NBRC 101360 / PT</strain>
    </source>
</reference>
<dbReference type="InterPro" id="IPR040084">
    <property type="entry name" value="GTPase_Obg"/>
</dbReference>
<dbReference type="GO" id="GO:0003824">
    <property type="term" value="F:catalytic activity"/>
    <property type="evidence" value="ECO:0007669"/>
    <property type="project" value="InterPro"/>
</dbReference>
<evidence type="ECO:0000259" key="7">
    <source>
        <dbReference type="PROSITE" id="PS51918"/>
    </source>
</evidence>
<name>A0B6M9_METTP</name>
<dbReference type="GeneID" id="4462456"/>
<keyword evidence="3" id="KW-0949">S-adenosyl-L-methionine</keyword>
<dbReference type="EMBL" id="CP000477">
    <property type="protein sequence ID" value="ABK14353.1"/>
    <property type="molecule type" value="Genomic_DNA"/>
</dbReference>
<dbReference type="Pfam" id="PF04055">
    <property type="entry name" value="Radical_SAM"/>
    <property type="match status" value="1"/>
</dbReference>
<dbReference type="RefSeq" id="WP_011695750.1">
    <property type="nucleotide sequence ID" value="NC_008553.1"/>
</dbReference>
<dbReference type="InterPro" id="IPR058240">
    <property type="entry name" value="rSAM_sf"/>
</dbReference>